<feature type="region of interest" description="Disordered" evidence="1">
    <location>
        <begin position="21"/>
        <end position="47"/>
    </location>
</feature>
<evidence type="ECO:0000313" key="2">
    <source>
        <dbReference type="EMBL" id="SEA22458.1"/>
    </source>
</evidence>
<dbReference type="AlphaFoldDB" id="A0A1H3ZG10"/>
<evidence type="ECO:0000313" key="3">
    <source>
        <dbReference type="Proteomes" id="UP000236755"/>
    </source>
</evidence>
<organism evidence="2 3">
    <name type="scientific">Haloplanus vescus</name>
    <dbReference type="NCBI Taxonomy" id="555874"/>
    <lineage>
        <taxon>Archaea</taxon>
        <taxon>Methanobacteriati</taxon>
        <taxon>Methanobacteriota</taxon>
        <taxon>Stenosarchaea group</taxon>
        <taxon>Halobacteria</taxon>
        <taxon>Halobacteriales</taxon>
        <taxon>Haloferacaceae</taxon>
        <taxon>Haloplanus</taxon>
    </lineage>
</organism>
<gene>
    <name evidence="2" type="ORF">SAMN04488065_2337</name>
</gene>
<dbReference type="RefSeq" id="WP_143025262.1">
    <property type="nucleotide sequence ID" value="NZ_FNQT01000003.1"/>
</dbReference>
<dbReference type="PROSITE" id="PS51257">
    <property type="entry name" value="PROKAR_LIPOPROTEIN"/>
    <property type="match status" value="1"/>
</dbReference>
<reference evidence="2 3" key="1">
    <citation type="submission" date="2016-10" db="EMBL/GenBank/DDBJ databases">
        <authorList>
            <person name="de Groot N.N."/>
        </authorList>
    </citation>
    <scope>NUCLEOTIDE SEQUENCE [LARGE SCALE GENOMIC DNA]</scope>
    <source>
        <strain evidence="2 3">CGMCC 1.8712</strain>
    </source>
</reference>
<proteinExistence type="predicted"/>
<evidence type="ECO:0000256" key="1">
    <source>
        <dbReference type="SAM" id="MobiDB-lite"/>
    </source>
</evidence>
<dbReference type="STRING" id="555874.SAMN04488065_2337"/>
<keyword evidence="3" id="KW-1185">Reference proteome</keyword>
<feature type="compositionally biased region" description="Basic and acidic residues" evidence="1">
    <location>
        <begin position="194"/>
        <end position="208"/>
    </location>
</feature>
<dbReference type="Proteomes" id="UP000236755">
    <property type="component" value="Unassembled WGS sequence"/>
</dbReference>
<dbReference type="OrthoDB" id="242771at2157"/>
<feature type="compositionally biased region" description="Low complexity" evidence="1">
    <location>
        <begin position="21"/>
        <end position="39"/>
    </location>
</feature>
<sequence length="208" mass="22811">MPSTTRRTALSVAAALLTGAAGCSGETSSESSYPSESTGNIAMDPEWRRLRRSDRGPLLWTGERPTTTDGEVRIHTRGNFFVTSADEVANVGIAAVDGADTARAFLEETDYDSATVYVEHSSIRECFTTDLCHVEWSESDIKTSYAREYRDADVACETDARDTLATLIRIPAAFDPTDINGYGSSRGSASCAVRNDHLRQRRNESERR</sequence>
<protein>
    <submittedName>
        <fullName evidence="2">Uncharacterized protein</fullName>
    </submittedName>
</protein>
<name>A0A1H3ZG10_9EURY</name>
<dbReference type="EMBL" id="FNQT01000003">
    <property type="protein sequence ID" value="SEA22458.1"/>
    <property type="molecule type" value="Genomic_DNA"/>
</dbReference>
<accession>A0A1H3ZG10</accession>
<feature type="region of interest" description="Disordered" evidence="1">
    <location>
        <begin position="184"/>
        <end position="208"/>
    </location>
</feature>